<organism evidence="1 2">
    <name type="scientific">BD1-7 clade bacterium</name>
    <dbReference type="NCBI Taxonomy" id="2029982"/>
    <lineage>
        <taxon>Bacteria</taxon>
        <taxon>Pseudomonadati</taxon>
        <taxon>Pseudomonadota</taxon>
        <taxon>Gammaproteobacteria</taxon>
        <taxon>Cellvibrionales</taxon>
        <taxon>Spongiibacteraceae</taxon>
        <taxon>BD1-7 clade</taxon>
    </lineage>
</organism>
<protein>
    <submittedName>
        <fullName evidence="1">Uncharacterized protein</fullName>
    </submittedName>
</protein>
<evidence type="ECO:0000313" key="1">
    <source>
        <dbReference type="EMBL" id="CAA0125587.1"/>
    </source>
</evidence>
<dbReference type="EMBL" id="CACSIO010000062">
    <property type="protein sequence ID" value="CAA0125587.1"/>
    <property type="molecule type" value="Genomic_DNA"/>
</dbReference>
<sequence length="193" mass="21996">MNRTYINESKNAFDQSTKLGLSPRIQFNELPHDFIDQTKEFCDTQLLPFLAAKHPNDYWGEQCLNLVAQTFAILQHQNIDCEIIMGEVIINGTPEFDTTLSGLKEEFNRGISDQPFCIHVWVQIGENFIIDPSICARVKKYYIPSFPVPSIVKGKSDELLEELRLDYKPMLVGAKYLTKTCGIPLSYSEQSIA</sequence>
<dbReference type="OrthoDB" id="6711279at2"/>
<proteinExistence type="predicted"/>
<gene>
    <name evidence="1" type="ORF">OPDIPICF_03476</name>
</gene>
<keyword evidence="2" id="KW-1185">Reference proteome</keyword>
<dbReference type="Proteomes" id="UP000441399">
    <property type="component" value="Unassembled WGS sequence"/>
</dbReference>
<reference evidence="1 2" key="1">
    <citation type="submission" date="2019-11" db="EMBL/GenBank/DDBJ databases">
        <authorList>
            <person name="Holert J."/>
        </authorList>
    </citation>
    <scope>NUCLEOTIDE SEQUENCE [LARGE SCALE GENOMIC DNA]</scope>
    <source>
        <strain evidence="1">SB11_3</strain>
    </source>
</reference>
<name>A0A5S9R0X3_9GAMM</name>
<accession>A0A5S9R0X3</accession>
<dbReference type="AlphaFoldDB" id="A0A5S9R0X3"/>
<evidence type="ECO:0000313" key="2">
    <source>
        <dbReference type="Proteomes" id="UP000441399"/>
    </source>
</evidence>